<keyword evidence="3" id="KW-1185">Reference proteome</keyword>
<comment type="caution">
    <text evidence="2">The sequence shown here is derived from an EMBL/GenBank/DDBJ whole genome shotgun (WGS) entry which is preliminary data.</text>
</comment>
<feature type="region of interest" description="Disordered" evidence="1">
    <location>
        <begin position="31"/>
        <end position="55"/>
    </location>
</feature>
<organism evidence="2 3">
    <name type="scientific">Ilyodon furcidens</name>
    <name type="common">goldbreast splitfin</name>
    <dbReference type="NCBI Taxonomy" id="33524"/>
    <lineage>
        <taxon>Eukaryota</taxon>
        <taxon>Metazoa</taxon>
        <taxon>Chordata</taxon>
        <taxon>Craniata</taxon>
        <taxon>Vertebrata</taxon>
        <taxon>Euteleostomi</taxon>
        <taxon>Actinopterygii</taxon>
        <taxon>Neopterygii</taxon>
        <taxon>Teleostei</taxon>
        <taxon>Neoteleostei</taxon>
        <taxon>Acanthomorphata</taxon>
        <taxon>Ovalentaria</taxon>
        <taxon>Atherinomorphae</taxon>
        <taxon>Cyprinodontiformes</taxon>
        <taxon>Goodeidae</taxon>
        <taxon>Ilyodon</taxon>
    </lineage>
</organism>
<accession>A0ABV0ULG1</accession>
<name>A0ABV0ULG1_9TELE</name>
<evidence type="ECO:0000313" key="2">
    <source>
        <dbReference type="EMBL" id="MEQ2246078.1"/>
    </source>
</evidence>
<proteinExistence type="predicted"/>
<gene>
    <name evidence="2" type="ORF">ILYODFUR_034506</name>
</gene>
<evidence type="ECO:0000256" key="1">
    <source>
        <dbReference type="SAM" id="MobiDB-lite"/>
    </source>
</evidence>
<dbReference type="Proteomes" id="UP001482620">
    <property type="component" value="Unassembled WGS sequence"/>
</dbReference>
<reference evidence="2 3" key="1">
    <citation type="submission" date="2021-06" db="EMBL/GenBank/DDBJ databases">
        <authorList>
            <person name="Palmer J.M."/>
        </authorList>
    </citation>
    <scope>NUCLEOTIDE SEQUENCE [LARGE SCALE GENOMIC DNA]</scope>
    <source>
        <strain evidence="3">if_2019</strain>
        <tissue evidence="2">Muscle</tissue>
    </source>
</reference>
<evidence type="ECO:0000313" key="3">
    <source>
        <dbReference type="Proteomes" id="UP001482620"/>
    </source>
</evidence>
<feature type="non-terminal residue" evidence="2">
    <location>
        <position position="55"/>
    </location>
</feature>
<dbReference type="EMBL" id="JAHRIQ010075752">
    <property type="protein sequence ID" value="MEQ2246078.1"/>
    <property type="molecule type" value="Genomic_DNA"/>
</dbReference>
<sequence>MLPRLAQRTASPSLLLIYRIICDGCRQATPPSHRFRRTCPPSTALKQPSPGIVRP</sequence>
<protein>
    <submittedName>
        <fullName evidence="2">Uncharacterized protein</fullName>
    </submittedName>
</protein>